<accession>A0A9D4J0M5</accession>
<dbReference type="AlphaFoldDB" id="A0A9D4J0M5"/>
<reference evidence="2" key="2">
    <citation type="submission" date="2020-11" db="EMBL/GenBank/DDBJ databases">
        <authorList>
            <person name="McCartney M.A."/>
            <person name="Auch B."/>
            <person name="Kono T."/>
            <person name="Mallez S."/>
            <person name="Becker A."/>
            <person name="Gohl D.M."/>
            <person name="Silverstein K.A.T."/>
            <person name="Koren S."/>
            <person name="Bechman K.B."/>
            <person name="Herman A."/>
            <person name="Abrahante J.E."/>
            <person name="Garbe J."/>
        </authorList>
    </citation>
    <scope>NUCLEOTIDE SEQUENCE</scope>
    <source>
        <strain evidence="2">Duluth1</strain>
        <tissue evidence="2">Whole animal</tissue>
    </source>
</reference>
<dbReference type="EMBL" id="JAIWYP010000007">
    <property type="protein sequence ID" value="KAH3791554.1"/>
    <property type="molecule type" value="Genomic_DNA"/>
</dbReference>
<keyword evidence="3" id="KW-1185">Reference proteome</keyword>
<reference evidence="2" key="1">
    <citation type="journal article" date="2019" name="bioRxiv">
        <title>The Genome of the Zebra Mussel, Dreissena polymorpha: A Resource for Invasive Species Research.</title>
        <authorList>
            <person name="McCartney M.A."/>
            <person name="Auch B."/>
            <person name="Kono T."/>
            <person name="Mallez S."/>
            <person name="Zhang Y."/>
            <person name="Obille A."/>
            <person name="Becker A."/>
            <person name="Abrahante J.E."/>
            <person name="Garbe J."/>
            <person name="Badalamenti J.P."/>
            <person name="Herman A."/>
            <person name="Mangelson H."/>
            <person name="Liachko I."/>
            <person name="Sullivan S."/>
            <person name="Sone E.D."/>
            <person name="Koren S."/>
            <person name="Silverstein K.A.T."/>
            <person name="Beckman K.B."/>
            <person name="Gohl D.M."/>
        </authorList>
    </citation>
    <scope>NUCLEOTIDE SEQUENCE</scope>
    <source>
        <strain evidence="2">Duluth1</strain>
        <tissue evidence="2">Whole animal</tissue>
    </source>
</reference>
<feature type="domain" description="DUF6570" evidence="1">
    <location>
        <begin position="1"/>
        <end position="113"/>
    </location>
</feature>
<evidence type="ECO:0000313" key="2">
    <source>
        <dbReference type="EMBL" id="KAH3791554.1"/>
    </source>
</evidence>
<name>A0A9D4J0M5_DREPO</name>
<protein>
    <recommendedName>
        <fullName evidence="1">DUF6570 domain-containing protein</fullName>
    </recommendedName>
</protein>
<dbReference type="Proteomes" id="UP000828390">
    <property type="component" value="Unassembled WGS sequence"/>
</dbReference>
<sequence>MDPQPQPLELQNSTDIEQQLICRISPCINVDMLKHGGIACSGHCVSLSQEINEPAQIFSRLTNDISTLKVRKLGLKHSSKEIRVRRKTIQSALEWLKLNNPAYSDIKICPKRLSLLPEDGELTVMPTAEYTSEVSHLNERGPAPDQTQPV</sequence>
<organism evidence="2 3">
    <name type="scientific">Dreissena polymorpha</name>
    <name type="common">Zebra mussel</name>
    <name type="synonym">Mytilus polymorpha</name>
    <dbReference type="NCBI Taxonomy" id="45954"/>
    <lineage>
        <taxon>Eukaryota</taxon>
        <taxon>Metazoa</taxon>
        <taxon>Spiralia</taxon>
        <taxon>Lophotrochozoa</taxon>
        <taxon>Mollusca</taxon>
        <taxon>Bivalvia</taxon>
        <taxon>Autobranchia</taxon>
        <taxon>Heteroconchia</taxon>
        <taxon>Euheterodonta</taxon>
        <taxon>Imparidentia</taxon>
        <taxon>Neoheterodontei</taxon>
        <taxon>Myida</taxon>
        <taxon>Dreissenoidea</taxon>
        <taxon>Dreissenidae</taxon>
        <taxon>Dreissena</taxon>
    </lineage>
</organism>
<gene>
    <name evidence="2" type="ORF">DPMN_145042</name>
</gene>
<dbReference type="Pfam" id="PF20209">
    <property type="entry name" value="DUF6570"/>
    <property type="match status" value="1"/>
</dbReference>
<dbReference type="InterPro" id="IPR046700">
    <property type="entry name" value="DUF6570"/>
</dbReference>
<proteinExistence type="predicted"/>
<evidence type="ECO:0000259" key="1">
    <source>
        <dbReference type="Pfam" id="PF20209"/>
    </source>
</evidence>
<evidence type="ECO:0000313" key="3">
    <source>
        <dbReference type="Proteomes" id="UP000828390"/>
    </source>
</evidence>
<comment type="caution">
    <text evidence="2">The sequence shown here is derived from an EMBL/GenBank/DDBJ whole genome shotgun (WGS) entry which is preliminary data.</text>
</comment>